<evidence type="ECO:0000256" key="1">
    <source>
        <dbReference type="SAM" id="MobiDB-lite"/>
    </source>
</evidence>
<evidence type="ECO:0000256" key="2">
    <source>
        <dbReference type="SAM" id="Phobius"/>
    </source>
</evidence>
<dbReference type="Proteomes" id="UP001190700">
    <property type="component" value="Unassembled WGS sequence"/>
</dbReference>
<proteinExistence type="predicted"/>
<evidence type="ECO:0000313" key="4">
    <source>
        <dbReference type="Proteomes" id="UP001190700"/>
    </source>
</evidence>
<organism evidence="3 4">
    <name type="scientific">Cymbomonas tetramitiformis</name>
    <dbReference type="NCBI Taxonomy" id="36881"/>
    <lineage>
        <taxon>Eukaryota</taxon>
        <taxon>Viridiplantae</taxon>
        <taxon>Chlorophyta</taxon>
        <taxon>Pyramimonadophyceae</taxon>
        <taxon>Pyramimonadales</taxon>
        <taxon>Pyramimonadaceae</taxon>
        <taxon>Cymbomonas</taxon>
    </lineage>
</organism>
<feature type="transmembrane region" description="Helical" evidence="2">
    <location>
        <begin position="21"/>
        <end position="39"/>
    </location>
</feature>
<feature type="region of interest" description="Disordered" evidence="1">
    <location>
        <begin position="65"/>
        <end position="107"/>
    </location>
</feature>
<gene>
    <name evidence="3" type="ORF">CYMTET_17276</name>
</gene>
<keyword evidence="2" id="KW-0472">Membrane</keyword>
<protein>
    <submittedName>
        <fullName evidence="3">Uncharacterized protein</fullName>
    </submittedName>
</protein>
<evidence type="ECO:0000313" key="3">
    <source>
        <dbReference type="EMBL" id="KAK3274548.1"/>
    </source>
</evidence>
<feature type="compositionally biased region" description="Low complexity" evidence="1">
    <location>
        <begin position="90"/>
        <end position="107"/>
    </location>
</feature>
<accession>A0AAE0L744</accession>
<comment type="caution">
    <text evidence="3">The sequence shown here is derived from an EMBL/GenBank/DDBJ whole genome shotgun (WGS) entry which is preliminary data.</text>
</comment>
<dbReference type="AlphaFoldDB" id="A0AAE0L744"/>
<keyword evidence="2" id="KW-0812">Transmembrane</keyword>
<dbReference type="EMBL" id="LGRX02007663">
    <property type="protein sequence ID" value="KAK3274548.1"/>
    <property type="molecule type" value="Genomic_DNA"/>
</dbReference>
<sequence>MRKRNPPPRSGGATSNTAAQLRIWGPVLLLLVAAMPFLFHRAPKVDDRTDGPAVLTKPKVESVIIEPEINTEPHLDPPALPPPPKEDFPEPISEENNSTSEGGSSQEALNRMLEEVVSIPVDTLGSQQVRRGEVLARVSGRFPLLSPLPRVKAATTSFDLSASYDHACTGSHSYALASDSAHEHVSKLRMTAPAITLLAPTLGQALGPGDRGQISWG</sequence>
<keyword evidence="2" id="KW-1133">Transmembrane helix</keyword>
<name>A0AAE0L744_9CHLO</name>
<reference evidence="3 4" key="1">
    <citation type="journal article" date="2015" name="Genome Biol. Evol.">
        <title>Comparative Genomics of a Bacterivorous Green Alga Reveals Evolutionary Causalities and Consequences of Phago-Mixotrophic Mode of Nutrition.</title>
        <authorList>
            <person name="Burns J.A."/>
            <person name="Paasch A."/>
            <person name="Narechania A."/>
            <person name="Kim E."/>
        </authorList>
    </citation>
    <scope>NUCLEOTIDE SEQUENCE [LARGE SCALE GENOMIC DNA]</scope>
    <source>
        <strain evidence="3 4">PLY_AMNH</strain>
    </source>
</reference>
<keyword evidence="4" id="KW-1185">Reference proteome</keyword>